<reference evidence="1" key="1">
    <citation type="journal article" date="2014" name="Front. Microbiol.">
        <title>High frequency of phylogenetically diverse reductive dehalogenase-homologous genes in deep subseafloor sedimentary metagenomes.</title>
        <authorList>
            <person name="Kawai M."/>
            <person name="Futagami T."/>
            <person name="Toyoda A."/>
            <person name="Takaki Y."/>
            <person name="Nishi S."/>
            <person name="Hori S."/>
            <person name="Arai W."/>
            <person name="Tsubouchi T."/>
            <person name="Morono Y."/>
            <person name="Uchiyama I."/>
            <person name="Ito T."/>
            <person name="Fujiyama A."/>
            <person name="Inagaki F."/>
            <person name="Takami H."/>
        </authorList>
    </citation>
    <scope>NUCLEOTIDE SEQUENCE</scope>
    <source>
        <strain evidence="1">Expedition CK06-06</strain>
    </source>
</reference>
<protein>
    <submittedName>
        <fullName evidence="1">Uncharacterized protein</fullName>
    </submittedName>
</protein>
<feature type="non-terminal residue" evidence="1">
    <location>
        <position position="259"/>
    </location>
</feature>
<dbReference type="EMBL" id="BARV01028158">
    <property type="protein sequence ID" value="GAI45057.1"/>
    <property type="molecule type" value="Genomic_DNA"/>
</dbReference>
<accession>X1NM30</accession>
<organism evidence="1">
    <name type="scientific">marine sediment metagenome</name>
    <dbReference type="NCBI Taxonomy" id="412755"/>
    <lineage>
        <taxon>unclassified sequences</taxon>
        <taxon>metagenomes</taxon>
        <taxon>ecological metagenomes</taxon>
    </lineage>
</organism>
<gene>
    <name evidence="1" type="ORF">S06H3_45147</name>
</gene>
<comment type="caution">
    <text evidence="1">The sequence shown here is derived from an EMBL/GenBank/DDBJ whole genome shotgun (WGS) entry which is preliminary data.</text>
</comment>
<feature type="non-terminal residue" evidence="1">
    <location>
        <position position="1"/>
    </location>
</feature>
<name>X1NM30_9ZZZZ</name>
<evidence type="ECO:0000313" key="1">
    <source>
        <dbReference type="EMBL" id="GAI45057.1"/>
    </source>
</evidence>
<sequence>LWLFIDIGHGVVNLLDWFKFFRQDLGLSTNPAGWELNIIAFALGTFSPECTDHILNDYIGCYLPQTSLCNMQPWDICQTRYFYFWATNVGEKMKSTSCIFSKHREYAFEPSIAYFYPSPHPEANTVDGWVRNSPDDEFSTWANMHDGPGDSHADMAPYIRIVIVSKGVENEWDILYRGILLFDTSTLGPDVNILSARLRVKTESRKSVEEWGAARLAVVSSLPALNTALRDTDYATLGTLRLSNIIGWAHFLPLSTNYF</sequence>
<proteinExistence type="predicted"/>
<dbReference type="AlphaFoldDB" id="X1NM30"/>